<keyword evidence="1" id="KW-0812">Transmembrane</keyword>
<dbReference type="EMBL" id="VNIA01000002">
    <property type="protein sequence ID" value="TYP99347.1"/>
    <property type="molecule type" value="Genomic_DNA"/>
</dbReference>
<keyword evidence="1" id="KW-1133">Transmembrane helix</keyword>
<feature type="domain" description="2TM" evidence="2">
    <location>
        <begin position="14"/>
        <end position="102"/>
    </location>
</feature>
<sequence>MERDYTQEERYILAKRHVKKVKGFYAHLFWYLVINIFISAVVIYGIMSNSKSSFIEALTNFGTYSTWVFWGIGLFFHWLGVYGYPHLLTKNWEERKIKELMEQEEERKNRMLKK</sequence>
<reference evidence="3 4" key="1">
    <citation type="submission" date="2019-07" db="EMBL/GenBank/DDBJ databases">
        <title>Genomic Encyclopedia of Type Strains, Phase IV (KMG-IV): sequencing the most valuable type-strain genomes for metagenomic binning, comparative biology and taxonomic classification.</title>
        <authorList>
            <person name="Goeker M."/>
        </authorList>
    </citation>
    <scope>NUCLEOTIDE SEQUENCE [LARGE SCALE GENOMIC DNA]</scope>
    <source>
        <strain evidence="3 4">DSM 18961</strain>
    </source>
</reference>
<feature type="transmembrane region" description="Helical" evidence="1">
    <location>
        <begin position="67"/>
        <end position="88"/>
    </location>
</feature>
<evidence type="ECO:0000313" key="4">
    <source>
        <dbReference type="Proteomes" id="UP000323136"/>
    </source>
</evidence>
<dbReference type="InterPro" id="IPR025698">
    <property type="entry name" value="2TM_dom"/>
</dbReference>
<keyword evidence="1" id="KW-0472">Membrane</keyword>
<proteinExistence type="predicted"/>
<protein>
    <submittedName>
        <fullName evidence="3">2TM domain-containing protein</fullName>
    </submittedName>
</protein>
<keyword evidence="4" id="KW-1185">Reference proteome</keyword>
<evidence type="ECO:0000256" key="1">
    <source>
        <dbReference type="SAM" id="Phobius"/>
    </source>
</evidence>
<comment type="caution">
    <text evidence="3">The sequence shown here is derived from an EMBL/GenBank/DDBJ whole genome shotgun (WGS) entry which is preliminary data.</text>
</comment>
<dbReference type="Proteomes" id="UP000323136">
    <property type="component" value="Unassembled WGS sequence"/>
</dbReference>
<dbReference type="AlphaFoldDB" id="A0A5S5DTZ5"/>
<organism evidence="3 4">
    <name type="scientific">Tenacibaculum adriaticum</name>
    <dbReference type="NCBI Taxonomy" id="413713"/>
    <lineage>
        <taxon>Bacteria</taxon>
        <taxon>Pseudomonadati</taxon>
        <taxon>Bacteroidota</taxon>
        <taxon>Flavobacteriia</taxon>
        <taxon>Flavobacteriales</taxon>
        <taxon>Flavobacteriaceae</taxon>
        <taxon>Tenacibaculum</taxon>
    </lineage>
</organism>
<evidence type="ECO:0000259" key="2">
    <source>
        <dbReference type="Pfam" id="PF13239"/>
    </source>
</evidence>
<dbReference type="RefSeq" id="WP_148870102.1">
    <property type="nucleotide sequence ID" value="NZ_VNIA01000002.1"/>
</dbReference>
<gene>
    <name evidence="3" type="ORF">C7447_102669</name>
</gene>
<dbReference type="OrthoDB" id="8965954at2"/>
<dbReference type="Pfam" id="PF13239">
    <property type="entry name" value="2TM"/>
    <property type="match status" value="1"/>
</dbReference>
<accession>A0A5S5DTZ5</accession>
<feature type="transmembrane region" description="Helical" evidence="1">
    <location>
        <begin position="24"/>
        <end position="47"/>
    </location>
</feature>
<name>A0A5S5DTZ5_9FLAO</name>
<evidence type="ECO:0000313" key="3">
    <source>
        <dbReference type="EMBL" id="TYP99347.1"/>
    </source>
</evidence>